<feature type="domain" description="SusD-like N-terminal" evidence="7">
    <location>
        <begin position="25"/>
        <end position="229"/>
    </location>
</feature>
<evidence type="ECO:0000313" key="9">
    <source>
        <dbReference type="Proteomes" id="UP000020938"/>
    </source>
</evidence>
<evidence type="ECO:0000256" key="3">
    <source>
        <dbReference type="ARBA" id="ARBA00022729"/>
    </source>
</evidence>
<keyword evidence="4" id="KW-0472">Membrane</keyword>
<dbReference type="PATRIC" id="fig|1339314.3.peg.1258"/>
<feature type="domain" description="RagB/SusD" evidence="6">
    <location>
        <begin position="342"/>
        <end position="670"/>
    </location>
</feature>
<dbReference type="Proteomes" id="UP000020938">
    <property type="component" value="Unassembled WGS sequence"/>
</dbReference>
<evidence type="ECO:0000256" key="4">
    <source>
        <dbReference type="ARBA" id="ARBA00023136"/>
    </source>
</evidence>
<keyword evidence="3" id="KW-0732">Signal</keyword>
<evidence type="ECO:0000256" key="1">
    <source>
        <dbReference type="ARBA" id="ARBA00004442"/>
    </source>
</evidence>
<sequence>MKLKNRIIQLCVLTGGVLLFPSCNDFLDREPLDQVTPESYFQNADHLAAYSISKYQNLFSTHSGFSAGTVNNDGATDNMVSGGSSGSGLQNYYTKDVWKTEAANDNWDFSFFRYCNYFFEKVLPKYEAGEISGNADDVKHYIGEMYFIRAWKYFQKLRMYGDYPIITEVLPDNAEILIEKGVRQPRNKVARFILEDLDKAAEYMHDHGFAGNNRLNKQCALLIKSRVALYEATFEKYHQGTGRVPGDANWPGKRVHPDYKYDANTEINFFLDQAMSAAEQVADVIKLTPNSGVFNPANDNDISGWNDYFDMFSAEDMSGFEEVLFWRDYYSGDFTIAHGATAYVASGGNNGMLHNYVQSFLMKDGMPWYAATAAYPFKGDERVMDEKANRDERLQLFLFGEEDMIPAVSNATTNAMKTYQDANYPNIIVAESEIKDLTGYRIRKCLSYDQKQYVSGQAQSTTGCVIFRAVEAYLNYMEAACMKNNGNVTGKAAEYWRAVRIRAGVDPDFTKTIAATDLSKENDLAKYKGENEMIDVTLFNIRRERRCEFIGEGMRMDDLIRWRSLDRLLVERFIPEGFNFWGSDAYKRYEGEDAKFEYIEGPDNAMANVSSRKLSNYLRPYSVVQKNNEIYDGYTWAKAHYLYPVPIRQIELLSPSGEIASSVIYQNPYWPEERNTAAIEFKFRK</sequence>
<proteinExistence type="inferred from homology"/>
<dbReference type="Gene3D" id="1.25.40.390">
    <property type="match status" value="1"/>
</dbReference>
<comment type="caution">
    <text evidence="8">The sequence shown here is derived from an EMBL/GenBank/DDBJ whole genome shotgun (WGS) entry which is preliminary data.</text>
</comment>
<evidence type="ECO:0000313" key="8">
    <source>
        <dbReference type="EMBL" id="EXZ74491.1"/>
    </source>
</evidence>
<protein>
    <submittedName>
        <fullName evidence="8">Starch-binding associating with outer membrane family protein</fullName>
    </submittedName>
</protein>
<dbReference type="EMBL" id="JGDS01000040">
    <property type="protein sequence ID" value="EXZ74491.1"/>
    <property type="molecule type" value="Genomic_DNA"/>
</dbReference>
<dbReference type="AlphaFoldDB" id="A0A016EBM0"/>
<reference evidence="8 9" key="1">
    <citation type="submission" date="2014-02" db="EMBL/GenBank/DDBJ databases">
        <authorList>
            <person name="Sears C."/>
            <person name="Carroll K."/>
            <person name="Sack B.R."/>
            <person name="Qadri F."/>
            <person name="Myers L.L."/>
            <person name="Chung G.-T."/>
            <person name="Escheverria P."/>
            <person name="Fraser C.M."/>
            <person name="Sadzewicz L."/>
            <person name="Shefchek K.A."/>
            <person name="Tallon L."/>
            <person name="Das S.P."/>
            <person name="Daugherty S."/>
            <person name="Mongodin E.F."/>
        </authorList>
    </citation>
    <scope>NUCLEOTIDE SEQUENCE [LARGE SCALE GENOMIC DNA]</scope>
    <source>
        <strain evidence="8 9">3976T8</strain>
    </source>
</reference>
<dbReference type="InterPro" id="IPR033985">
    <property type="entry name" value="SusD-like_N"/>
</dbReference>
<dbReference type="Pfam" id="PF14322">
    <property type="entry name" value="SusD-like_3"/>
    <property type="match status" value="1"/>
</dbReference>
<comment type="subcellular location">
    <subcellularLocation>
        <location evidence="1">Cell outer membrane</location>
    </subcellularLocation>
</comment>
<dbReference type="Pfam" id="PF07980">
    <property type="entry name" value="SusD_RagB"/>
    <property type="match status" value="1"/>
</dbReference>
<evidence type="ECO:0000256" key="5">
    <source>
        <dbReference type="ARBA" id="ARBA00023237"/>
    </source>
</evidence>
<accession>A0A016EBM0</accession>
<dbReference type="InterPro" id="IPR011990">
    <property type="entry name" value="TPR-like_helical_dom_sf"/>
</dbReference>
<evidence type="ECO:0000259" key="6">
    <source>
        <dbReference type="Pfam" id="PF07980"/>
    </source>
</evidence>
<name>A0A016EBM0_BACFG</name>
<organism evidence="8 9">
    <name type="scientific">Bacteroides fragilis str. 3976T8</name>
    <dbReference type="NCBI Taxonomy" id="1339314"/>
    <lineage>
        <taxon>Bacteria</taxon>
        <taxon>Pseudomonadati</taxon>
        <taxon>Bacteroidota</taxon>
        <taxon>Bacteroidia</taxon>
        <taxon>Bacteroidales</taxon>
        <taxon>Bacteroidaceae</taxon>
        <taxon>Bacteroides</taxon>
    </lineage>
</organism>
<dbReference type="SUPFAM" id="SSF48452">
    <property type="entry name" value="TPR-like"/>
    <property type="match status" value="1"/>
</dbReference>
<comment type="similarity">
    <text evidence="2">Belongs to the SusD family.</text>
</comment>
<dbReference type="RefSeq" id="WP_032597825.1">
    <property type="nucleotide sequence ID" value="NZ_JGDS01000040.1"/>
</dbReference>
<keyword evidence="5" id="KW-0998">Cell outer membrane</keyword>
<evidence type="ECO:0000259" key="7">
    <source>
        <dbReference type="Pfam" id="PF14322"/>
    </source>
</evidence>
<dbReference type="GO" id="GO:0009279">
    <property type="term" value="C:cell outer membrane"/>
    <property type="evidence" value="ECO:0007669"/>
    <property type="project" value="UniProtKB-SubCell"/>
</dbReference>
<evidence type="ECO:0000256" key="2">
    <source>
        <dbReference type="ARBA" id="ARBA00006275"/>
    </source>
</evidence>
<gene>
    <name evidence="8" type="ORF">M123_1025</name>
</gene>
<dbReference type="InterPro" id="IPR012944">
    <property type="entry name" value="SusD_RagB_dom"/>
</dbReference>